<keyword evidence="1" id="KW-1133">Transmembrane helix</keyword>
<comment type="caution">
    <text evidence="2">The sequence shown here is derived from an EMBL/GenBank/DDBJ whole genome shotgun (WGS) entry which is preliminary data.</text>
</comment>
<organism evidence="2 3">
    <name type="scientific">Caenorhabditis nigoni</name>
    <dbReference type="NCBI Taxonomy" id="1611254"/>
    <lineage>
        <taxon>Eukaryota</taxon>
        <taxon>Metazoa</taxon>
        <taxon>Ecdysozoa</taxon>
        <taxon>Nematoda</taxon>
        <taxon>Chromadorea</taxon>
        <taxon>Rhabditida</taxon>
        <taxon>Rhabditina</taxon>
        <taxon>Rhabditomorpha</taxon>
        <taxon>Rhabditoidea</taxon>
        <taxon>Rhabditidae</taxon>
        <taxon>Peloderinae</taxon>
        <taxon>Caenorhabditis</taxon>
    </lineage>
</organism>
<dbReference type="Proteomes" id="UP000230233">
    <property type="component" value="Chromosome II"/>
</dbReference>
<dbReference type="PANTHER" id="PTHR31379">
    <property type="entry name" value="F-BOX C PROTEIN-RELATED-RELATED"/>
    <property type="match status" value="1"/>
</dbReference>
<keyword evidence="3" id="KW-1185">Reference proteome</keyword>
<keyword evidence="1" id="KW-0812">Transmembrane</keyword>
<keyword evidence="1" id="KW-0472">Membrane</keyword>
<name>A0A2G5V8C7_9PELO</name>
<dbReference type="InterPro" id="IPR021942">
    <property type="entry name" value="DUF3557"/>
</dbReference>
<dbReference type="AlphaFoldDB" id="A0A2G5V8C7"/>
<proteinExistence type="predicted"/>
<accession>A0A2G5V8C7</accession>
<sequence length="385" mass="44174">MPAVSYSVLRCIIEHIDSDSRLALSARCPEISRIEKSIPLRVDEIHFMENSVKIDNTEYKIALKDLKIKELWNFNGTLSHPLTLQLYKFGSKLPVERKISRNYGVEVGTRKVVEYLLGGRNNIRVKYLTVWRNGYKNVQYLFGISNMKVSFLTNFESILPEFHLLIESPLKALHFHAFHTTDFANPILRTAEKIFIRSYGYNEPNLWLETHRNLPNKEVIINTVIRASADISILELIEYWRGTRRAIGSHFSVLRPFHYSIETFLESVKERFQGTYVKLEETETKSNPNNNAVSVKIDSESEIVIHGISSRWAFPKIVMKVVAVGSSANISKAVVGQNLAHKKLSDSEDSKKSNIIPRKSSEYSGIFFISLLAILVVLCLWFLCY</sequence>
<dbReference type="Pfam" id="PF12078">
    <property type="entry name" value="DUF3557"/>
    <property type="match status" value="1"/>
</dbReference>
<gene>
    <name evidence="2" type="primary">Cnig_chr_II.g7006</name>
    <name evidence="2" type="ORF">B9Z55_007006</name>
</gene>
<evidence type="ECO:0000313" key="3">
    <source>
        <dbReference type="Proteomes" id="UP000230233"/>
    </source>
</evidence>
<evidence type="ECO:0000313" key="2">
    <source>
        <dbReference type="EMBL" id="PIC47776.1"/>
    </source>
</evidence>
<reference evidence="3" key="1">
    <citation type="submission" date="2017-10" db="EMBL/GenBank/DDBJ databases">
        <title>Rapid genome shrinkage in a self-fertile nematode reveals novel sperm competition proteins.</title>
        <authorList>
            <person name="Yin D."/>
            <person name="Schwarz E.M."/>
            <person name="Thomas C.G."/>
            <person name="Felde R.L."/>
            <person name="Korf I.F."/>
            <person name="Cutter A.D."/>
            <person name="Schartner C.M."/>
            <person name="Ralston E.J."/>
            <person name="Meyer B.J."/>
            <person name="Haag E.S."/>
        </authorList>
    </citation>
    <scope>NUCLEOTIDE SEQUENCE [LARGE SCALE GENOMIC DNA]</scope>
    <source>
        <strain evidence="3">JU1422</strain>
    </source>
</reference>
<evidence type="ECO:0008006" key="4">
    <source>
        <dbReference type="Google" id="ProtNLM"/>
    </source>
</evidence>
<dbReference type="EMBL" id="PDUG01000002">
    <property type="protein sequence ID" value="PIC47776.1"/>
    <property type="molecule type" value="Genomic_DNA"/>
</dbReference>
<dbReference type="PANTHER" id="PTHR31379:SF1">
    <property type="entry name" value="F-BOX C PROTEIN-RELATED"/>
    <property type="match status" value="1"/>
</dbReference>
<feature type="transmembrane region" description="Helical" evidence="1">
    <location>
        <begin position="363"/>
        <end position="384"/>
    </location>
</feature>
<protein>
    <recommendedName>
        <fullName evidence="4">F-box domain-containing protein</fullName>
    </recommendedName>
</protein>
<evidence type="ECO:0000256" key="1">
    <source>
        <dbReference type="SAM" id="Phobius"/>
    </source>
</evidence>